<dbReference type="SUPFAM" id="SSF55874">
    <property type="entry name" value="ATPase domain of HSP90 chaperone/DNA topoisomerase II/histidine kinase"/>
    <property type="match status" value="1"/>
</dbReference>
<dbReference type="InterPro" id="IPR003661">
    <property type="entry name" value="HisK_dim/P_dom"/>
</dbReference>
<name>A0A512MDD6_9BACT</name>
<gene>
    <name evidence="14" type="ORF">BGE01nite_40410</name>
</gene>
<dbReference type="Pfam" id="PF02518">
    <property type="entry name" value="HATPase_c"/>
    <property type="match status" value="1"/>
</dbReference>
<evidence type="ECO:0000256" key="1">
    <source>
        <dbReference type="ARBA" id="ARBA00000085"/>
    </source>
</evidence>
<evidence type="ECO:0000313" key="14">
    <source>
        <dbReference type="EMBL" id="GEP44750.1"/>
    </source>
</evidence>
<feature type="domain" description="HAMP" evidence="13">
    <location>
        <begin position="190"/>
        <end position="244"/>
    </location>
</feature>
<dbReference type="RefSeq" id="WP_146853000.1">
    <property type="nucleotide sequence ID" value="NZ_BKAG01000035.1"/>
</dbReference>
<dbReference type="PANTHER" id="PTHR45436:SF5">
    <property type="entry name" value="SENSOR HISTIDINE KINASE TRCS"/>
    <property type="match status" value="1"/>
</dbReference>
<evidence type="ECO:0000256" key="5">
    <source>
        <dbReference type="ARBA" id="ARBA00022679"/>
    </source>
</evidence>
<accession>A0A512MDD6</accession>
<evidence type="ECO:0000259" key="13">
    <source>
        <dbReference type="PROSITE" id="PS50885"/>
    </source>
</evidence>
<evidence type="ECO:0000256" key="7">
    <source>
        <dbReference type="ARBA" id="ARBA00022777"/>
    </source>
</evidence>
<dbReference type="Gene3D" id="6.10.340.10">
    <property type="match status" value="1"/>
</dbReference>
<evidence type="ECO:0000259" key="12">
    <source>
        <dbReference type="PROSITE" id="PS50109"/>
    </source>
</evidence>
<evidence type="ECO:0000256" key="10">
    <source>
        <dbReference type="ARBA" id="ARBA00023136"/>
    </source>
</evidence>
<dbReference type="EC" id="2.7.13.3" evidence="3"/>
<keyword evidence="9" id="KW-0902">Two-component regulatory system</keyword>
<comment type="subcellular location">
    <subcellularLocation>
        <location evidence="2">Membrane</location>
    </subcellularLocation>
</comment>
<sequence length="469" mass="51289">MKSLRSRLLIGFTALLAAALMVFAVIVWLVARDTMSRDMDDFLRGKALLLGRLVPPVPLPASRLIIEPWMEQELQLQENAVVVQMFTASGTFGGRSSNLRSDIPLTEKGRHSEHPAGGVELETITLNGREWRIATHPRRERWGEPVVFYAQAAMPLDAFATRENRLLGWLIAGGVVMLLAGAVSAAVLSKLWLRSVSTLEEAARGLSNSELGKRRLFVPSDDAELAALAASFNHLLDRLESAHTTQQRFTADASHELRTPLTVLRGEIEVALRKPRTAEEYREVLVSNKEEIERLSRLTENMLALAHVDVGDAVTQRELVNVSELCAGVTSRLQSLAAERQITLQHADATTEPLSVSGDPVALDRVIFNLVENALRYSPVGEHVTVVVAKTPPWIEIQVSDTGGGIAPEHLGHLFERFYRVDKARSRSHGGSGLGLSIVKALVEAHGGMVEVESTVGRGSTFTVKLPAV</sequence>
<keyword evidence="5" id="KW-0808">Transferase</keyword>
<proteinExistence type="predicted"/>
<evidence type="ECO:0000256" key="8">
    <source>
        <dbReference type="ARBA" id="ARBA00022989"/>
    </source>
</evidence>
<dbReference type="PROSITE" id="PS50885">
    <property type="entry name" value="HAMP"/>
    <property type="match status" value="1"/>
</dbReference>
<dbReference type="PRINTS" id="PR00344">
    <property type="entry name" value="BCTRLSENSOR"/>
</dbReference>
<keyword evidence="4" id="KW-0597">Phosphoprotein</keyword>
<feature type="transmembrane region" description="Helical" evidence="11">
    <location>
        <begin position="166"/>
        <end position="188"/>
    </location>
</feature>
<dbReference type="InterPro" id="IPR005467">
    <property type="entry name" value="His_kinase_dom"/>
</dbReference>
<evidence type="ECO:0000256" key="2">
    <source>
        <dbReference type="ARBA" id="ARBA00004370"/>
    </source>
</evidence>
<dbReference type="Proteomes" id="UP000321577">
    <property type="component" value="Unassembled WGS sequence"/>
</dbReference>
<dbReference type="Gene3D" id="1.10.287.130">
    <property type="match status" value="1"/>
</dbReference>
<dbReference type="CDD" id="cd00075">
    <property type="entry name" value="HATPase"/>
    <property type="match status" value="1"/>
</dbReference>
<evidence type="ECO:0000313" key="15">
    <source>
        <dbReference type="Proteomes" id="UP000321577"/>
    </source>
</evidence>
<dbReference type="PANTHER" id="PTHR45436">
    <property type="entry name" value="SENSOR HISTIDINE KINASE YKOH"/>
    <property type="match status" value="1"/>
</dbReference>
<dbReference type="InterPro" id="IPR050428">
    <property type="entry name" value="TCS_sensor_his_kinase"/>
</dbReference>
<protein>
    <recommendedName>
        <fullName evidence="3">histidine kinase</fullName>
        <ecNumber evidence="3">2.7.13.3</ecNumber>
    </recommendedName>
</protein>
<dbReference type="EMBL" id="BKAG01000035">
    <property type="protein sequence ID" value="GEP44750.1"/>
    <property type="molecule type" value="Genomic_DNA"/>
</dbReference>
<keyword evidence="15" id="KW-1185">Reference proteome</keyword>
<dbReference type="CDD" id="cd00082">
    <property type="entry name" value="HisKA"/>
    <property type="match status" value="1"/>
</dbReference>
<dbReference type="SMART" id="SM00387">
    <property type="entry name" value="HATPase_c"/>
    <property type="match status" value="1"/>
</dbReference>
<dbReference type="FunFam" id="1.10.287.130:FF:000001">
    <property type="entry name" value="Two-component sensor histidine kinase"/>
    <property type="match status" value="1"/>
</dbReference>
<keyword evidence="8 11" id="KW-1133">Transmembrane helix</keyword>
<keyword evidence="7 14" id="KW-0418">Kinase</keyword>
<dbReference type="FunFam" id="3.30.565.10:FF:000006">
    <property type="entry name" value="Sensor histidine kinase WalK"/>
    <property type="match status" value="1"/>
</dbReference>
<evidence type="ECO:0000256" key="6">
    <source>
        <dbReference type="ARBA" id="ARBA00022692"/>
    </source>
</evidence>
<dbReference type="InterPro" id="IPR004358">
    <property type="entry name" value="Sig_transdc_His_kin-like_C"/>
</dbReference>
<dbReference type="InterPro" id="IPR036890">
    <property type="entry name" value="HATPase_C_sf"/>
</dbReference>
<dbReference type="PROSITE" id="PS50109">
    <property type="entry name" value="HIS_KIN"/>
    <property type="match status" value="1"/>
</dbReference>
<dbReference type="GO" id="GO:0005886">
    <property type="term" value="C:plasma membrane"/>
    <property type="evidence" value="ECO:0007669"/>
    <property type="project" value="TreeGrafter"/>
</dbReference>
<evidence type="ECO:0000256" key="4">
    <source>
        <dbReference type="ARBA" id="ARBA00022553"/>
    </source>
</evidence>
<dbReference type="InterPro" id="IPR003660">
    <property type="entry name" value="HAMP_dom"/>
</dbReference>
<evidence type="ECO:0000256" key="3">
    <source>
        <dbReference type="ARBA" id="ARBA00012438"/>
    </source>
</evidence>
<feature type="domain" description="Histidine kinase" evidence="12">
    <location>
        <begin position="252"/>
        <end position="469"/>
    </location>
</feature>
<organism evidence="14 15">
    <name type="scientific">Brevifollis gellanilyticus</name>
    <dbReference type="NCBI Taxonomy" id="748831"/>
    <lineage>
        <taxon>Bacteria</taxon>
        <taxon>Pseudomonadati</taxon>
        <taxon>Verrucomicrobiota</taxon>
        <taxon>Verrucomicrobiia</taxon>
        <taxon>Verrucomicrobiales</taxon>
        <taxon>Verrucomicrobiaceae</taxon>
    </lineage>
</organism>
<dbReference type="Gene3D" id="3.30.565.10">
    <property type="entry name" value="Histidine kinase-like ATPase, C-terminal domain"/>
    <property type="match status" value="1"/>
</dbReference>
<dbReference type="SUPFAM" id="SSF47384">
    <property type="entry name" value="Homodimeric domain of signal transducing histidine kinase"/>
    <property type="match status" value="1"/>
</dbReference>
<evidence type="ECO:0000256" key="9">
    <source>
        <dbReference type="ARBA" id="ARBA00023012"/>
    </source>
</evidence>
<dbReference type="Pfam" id="PF00512">
    <property type="entry name" value="HisKA"/>
    <property type="match status" value="1"/>
</dbReference>
<evidence type="ECO:0000256" key="11">
    <source>
        <dbReference type="SAM" id="Phobius"/>
    </source>
</evidence>
<keyword evidence="10 11" id="KW-0472">Membrane</keyword>
<dbReference type="SMART" id="SM00388">
    <property type="entry name" value="HisKA"/>
    <property type="match status" value="1"/>
</dbReference>
<keyword evidence="6 11" id="KW-0812">Transmembrane</keyword>
<dbReference type="GO" id="GO:0000155">
    <property type="term" value="F:phosphorelay sensor kinase activity"/>
    <property type="evidence" value="ECO:0007669"/>
    <property type="project" value="InterPro"/>
</dbReference>
<dbReference type="AlphaFoldDB" id="A0A512MDD6"/>
<dbReference type="InterPro" id="IPR003594">
    <property type="entry name" value="HATPase_dom"/>
</dbReference>
<comment type="caution">
    <text evidence="14">The sequence shown here is derived from an EMBL/GenBank/DDBJ whole genome shotgun (WGS) entry which is preliminary data.</text>
</comment>
<dbReference type="InterPro" id="IPR036097">
    <property type="entry name" value="HisK_dim/P_sf"/>
</dbReference>
<dbReference type="OrthoDB" id="9808408at2"/>
<reference evidence="14 15" key="1">
    <citation type="submission" date="2019-07" db="EMBL/GenBank/DDBJ databases">
        <title>Whole genome shotgun sequence of Brevifollis gellanilyticus NBRC 108608.</title>
        <authorList>
            <person name="Hosoyama A."/>
            <person name="Uohara A."/>
            <person name="Ohji S."/>
            <person name="Ichikawa N."/>
        </authorList>
    </citation>
    <scope>NUCLEOTIDE SEQUENCE [LARGE SCALE GENOMIC DNA]</scope>
    <source>
        <strain evidence="14 15">NBRC 108608</strain>
    </source>
</reference>
<comment type="catalytic activity">
    <reaction evidence="1">
        <text>ATP + protein L-histidine = ADP + protein N-phospho-L-histidine.</text>
        <dbReference type="EC" id="2.7.13.3"/>
    </reaction>
</comment>